<comment type="function">
    <text evidence="4">Tetrapolymerization of the monopyrrole PBG into the hydroxymethylbilane pre-uroporphyrinogen in several discrete steps.</text>
</comment>
<sequence>MQDKTVVIGTRGSALALAQTEVVESLLSKMGVAFSRKIVRTSGDKIQDKPLFELKGFGAFVRELDEVMLRGEIDLAVHSMKDIPTERPRGLGIVAILPRDSPCDLLITRDGSRLSELPEGSVIGTSSMRRRSQVLRERNDLVIEDIRGNIDTRLKKLLRGDYDGILLAEAGLQRMGWFDGRFEIGFERLDPDRFVPSANQGIIAVVARERTDAFELASRIDDPPTRLVAMVERRIIEILGAGCRVPVGVFARMVDSGVEIISEILSEDGGVISRIRRSVPERDAISEAGAIGEELKAAWGGVS</sequence>
<comment type="cofactor">
    <cofactor evidence="4">
        <name>dipyrromethane</name>
        <dbReference type="ChEBI" id="CHEBI:60342"/>
    </cofactor>
    <text evidence="4">Binds 1 dipyrromethane group covalently.</text>
</comment>
<dbReference type="Gene3D" id="3.40.190.10">
    <property type="entry name" value="Periplasmic binding protein-like II"/>
    <property type="match status" value="2"/>
</dbReference>
<dbReference type="InterPro" id="IPR022419">
    <property type="entry name" value="Porphobilin_deaminase_cofac_BS"/>
</dbReference>
<dbReference type="Pfam" id="PF03900">
    <property type="entry name" value="Porphobil_deamC"/>
    <property type="match status" value="1"/>
</dbReference>
<comment type="miscellaneous">
    <text evidence="4">The porphobilinogen subunits are added to the dipyrromethane group.</text>
</comment>
<organism evidence="7 8">
    <name type="scientific">Candidatus Syntropharchaeum butanivorans</name>
    <dbReference type="NCBI Taxonomy" id="1839936"/>
    <lineage>
        <taxon>Archaea</taxon>
        <taxon>Methanobacteriati</taxon>
        <taxon>Methanobacteriota</taxon>
        <taxon>Stenosarchaea group</taxon>
        <taxon>Methanomicrobia</taxon>
        <taxon>Methanosarcinales</taxon>
        <taxon>ANME-2 cluster</taxon>
        <taxon>Candidatus Syntropharchaeum</taxon>
    </lineage>
</organism>
<reference evidence="7" key="1">
    <citation type="submission" date="2016-05" db="EMBL/GenBank/DDBJ databases">
        <title>Microbial consortia oxidize butane by reversing methanogenesis.</title>
        <authorList>
            <person name="Laso-Perez R."/>
            <person name="Richter M."/>
            <person name="Wegener G."/>
            <person name="Musat F."/>
        </authorList>
    </citation>
    <scope>NUCLEOTIDE SEQUENCE [LARGE SCALE GENOMIC DNA]</scope>
    <source>
        <strain evidence="7">BOX1</strain>
    </source>
</reference>
<comment type="caution">
    <text evidence="7">The sequence shown here is derived from an EMBL/GenBank/DDBJ whole genome shotgun (WGS) entry which is preliminary data.</text>
</comment>
<evidence type="ECO:0000256" key="2">
    <source>
        <dbReference type="ARBA" id="ARBA00022679"/>
    </source>
</evidence>
<accession>A0A1F2P482</accession>
<dbReference type="GO" id="GO:0005737">
    <property type="term" value="C:cytoplasm"/>
    <property type="evidence" value="ECO:0007669"/>
    <property type="project" value="UniProtKB-UniRule"/>
</dbReference>
<dbReference type="GO" id="GO:0004418">
    <property type="term" value="F:hydroxymethylbilane synthase activity"/>
    <property type="evidence" value="ECO:0007669"/>
    <property type="project" value="UniProtKB-UniRule"/>
</dbReference>
<dbReference type="PROSITE" id="PS00533">
    <property type="entry name" value="PORPHOBILINOGEN_DEAM"/>
    <property type="match status" value="1"/>
</dbReference>
<dbReference type="PIRSF" id="PIRSF001438">
    <property type="entry name" value="4pyrrol_synth_OHMeBilane_synth"/>
    <property type="match status" value="1"/>
</dbReference>
<evidence type="ECO:0000313" key="8">
    <source>
        <dbReference type="Proteomes" id="UP000185779"/>
    </source>
</evidence>
<dbReference type="Pfam" id="PF01379">
    <property type="entry name" value="Porphobil_deam"/>
    <property type="match status" value="1"/>
</dbReference>
<evidence type="ECO:0000259" key="5">
    <source>
        <dbReference type="Pfam" id="PF01379"/>
    </source>
</evidence>
<dbReference type="NCBIfam" id="TIGR00212">
    <property type="entry name" value="hemC"/>
    <property type="match status" value="1"/>
</dbReference>
<evidence type="ECO:0000313" key="7">
    <source>
        <dbReference type="EMBL" id="OFV66014.1"/>
    </source>
</evidence>
<feature type="domain" description="Porphobilinogen deaminase N-terminal" evidence="5">
    <location>
        <begin position="6"/>
        <end position="212"/>
    </location>
</feature>
<dbReference type="PANTHER" id="PTHR11557:SF0">
    <property type="entry name" value="PORPHOBILINOGEN DEAMINASE"/>
    <property type="match status" value="1"/>
</dbReference>
<dbReference type="GO" id="GO:0006782">
    <property type="term" value="P:protoporphyrinogen IX biosynthetic process"/>
    <property type="evidence" value="ECO:0007669"/>
    <property type="project" value="UniProtKB-UniRule"/>
</dbReference>
<dbReference type="AlphaFoldDB" id="A0A1F2P482"/>
<dbReference type="PATRIC" id="fig|1839936.3.peg.959"/>
<name>A0A1F2P482_9EURY</name>
<evidence type="ECO:0000259" key="6">
    <source>
        <dbReference type="Pfam" id="PF03900"/>
    </source>
</evidence>
<gene>
    <name evidence="4" type="primary">hemC</name>
    <name evidence="7" type="ORF">SBU_000951</name>
</gene>
<comment type="catalytic activity">
    <reaction evidence="4">
        <text>4 porphobilinogen + H2O = hydroxymethylbilane + 4 NH4(+)</text>
        <dbReference type="Rhea" id="RHEA:13185"/>
        <dbReference type="ChEBI" id="CHEBI:15377"/>
        <dbReference type="ChEBI" id="CHEBI:28938"/>
        <dbReference type="ChEBI" id="CHEBI:57845"/>
        <dbReference type="ChEBI" id="CHEBI:58126"/>
        <dbReference type="EC" id="2.5.1.61"/>
    </reaction>
</comment>
<dbReference type="PRINTS" id="PR00151">
    <property type="entry name" value="PORPHBDMNASE"/>
</dbReference>
<dbReference type="Proteomes" id="UP000185779">
    <property type="component" value="Unassembled WGS sequence"/>
</dbReference>
<evidence type="ECO:0000256" key="1">
    <source>
        <dbReference type="ARBA" id="ARBA00005638"/>
    </source>
</evidence>
<feature type="domain" description="Porphobilinogen deaminase C-terminal" evidence="6">
    <location>
        <begin position="229"/>
        <end position="295"/>
    </location>
</feature>
<keyword evidence="2 4" id="KW-0808">Transferase</keyword>
<proteinExistence type="inferred from homology"/>
<dbReference type="InterPro" id="IPR036803">
    <property type="entry name" value="Porphobilinogen_deaminase_C_sf"/>
</dbReference>
<dbReference type="HAMAP" id="MF_00260">
    <property type="entry name" value="Porphobil_deam"/>
    <property type="match status" value="1"/>
</dbReference>
<dbReference type="EC" id="2.5.1.61" evidence="4"/>
<dbReference type="InterPro" id="IPR000860">
    <property type="entry name" value="HemC"/>
</dbReference>
<keyword evidence="8" id="KW-1185">Reference proteome</keyword>
<dbReference type="InterPro" id="IPR022417">
    <property type="entry name" value="Porphobilin_deaminase_N"/>
</dbReference>
<dbReference type="Gene3D" id="3.30.160.40">
    <property type="entry name" value="Porphobilinogen deaminase, C-terminal domain"/>
    <property type="match status" value="1"/>
</dbReference>
<dbReference type="SUPFAM" id="SSF53850">
    <property type="entry name" value="Periplasmic binding protein-like II"/>
    <property type="match status" value="1"/>
</dbReference>
<dbReference type="EMBL" id="LYOR01000004">
    <property type="protein sequence ID" value="OFV66014.1"/>
    <property type="molecule type" value="Genomic_DNA"/>
</dbReference>
<feature type="modified residue" description="S-(dipyrrolylmethanemethyl)cysteine" evidence="4">
    <location>
        <position position="243"/>
    </location>
</feature>
<keyword evidence="3 4" id="KW-0627">Porphyrin biosynthesis</keyword>
<comment type="similarity">
    <text evidence="1 4">Belongs to the HMBS family.</text>
</comment>
<evidence type="ECO:0000256" key="3">
    <source>
        <dbReference type="ARBA" id="ARBA00023244"/>
    </source>
</evidence>
<dbReference type="PANTHER" id="PTHR11557">
    <property type="entry name" value="PORPHOBILINOGEN DEAMINASE"/>
    <property type="match status" value="1"/>
</dbReference>
<evidence type="ECO:0000256" key="4">
    <source>
        <dbReference type="HAMAP-Rule" id="MF_00260"/>
    </source>
</evidence>
<protein>
    <recommendedName>
        <fullName evidence="4">Probable porphobilinogen deaminase</fullName>
        <shortName evidence="4">PBG</shortName>
        <ecNumber evidence="4">2.5.1.61</ecNumber>
    </recommendedName>
    <alternativeName>
        <fullName evidence="4">Hydroxymethylbilane synthase</fullName>
        <shortName evidence="4">HMBS</shortName>
    </alternativeName>
    <alternativeName>
        <fullName evidence="4">Pre-uroporphyrinogen synthase</fullName>
    </alternativeName>
</protein>
<dbReference type="SUPFAM" id="SSF54782">
    <property type="entry name" value="Porphobilinogen deaminase (hydroxymethylbilane synthase), C-terminal domain"/>
    <property type="match status" value="1"/>
</dbReference>
<dbReference type="STRING" id="1839936.SBU_000951"/>
<dbReference type="InterPro" id="IPR022418">
    <property type="entry name" value="Porphobilinogen_deaminase_C"/>
</dbReference>
<dbReference type="FunFam" id="3.40.190.10:FF:000005">
    <property type="entry name" value="Porphobilinogen deaminase"/>
    <property type="match status" value="1"/>
</dbReference>